<gene>
    <name evidence="1" type="ORF">Pan14r_37590</name>
</gene>
<dbReference type="SUPFAM" id="SSF52540">
    <property type="entry name" value="P-loop containing nucleoside triphosphate hydrolases"/>
    <property type="match status" value="1"/>
</dbReference>
<comment type="caution">
    <text evidence="1">The sequence shown here is derived from an EMBL/GenBank/DDBJ whole genome shotgun (WGS) entry which is preliminary data.</text>
</comment>
<sequence length="174" mass="20134">MKDQVVYLMRGLPSCGKSRRARELAGACGVVCETDQFFHTQVGENPSKYDYDAERLDEARQWNFRQFTEAVDARVSSIVVNRGNGLNKDTQQYAQYAVARGYTVLLAEPDSPWWQEIRVLLKYKDVTGPILDDWAEKLAKKNRSTHRTPAKTIRRWMANWNSEITVDDILKFQN</sequence>
<dbReference type="PANTHER" id="PTHR13308">
    <property type="entry name" value="NEDD4-BINDING PROTEIN 2-LIKE 1"/>
    <property type="match status" value="1"/>
</dbReference>
<keyword evidence="2" id="KW-1185">Reference proteome</keyword>
<evidence type="ECO:0000313" key="2">
    <source>
        <dbReference type="Proteomes" id="UP000317238"/>
    </source>
</evidence>
<protein>
    <submittedName>
        <fullName evidence="1">Uncharacterized protein</fullName>
    </submittedName>
</protein>
<dbReference type="InterPro" id="IPR026302">
    <property type="entry name" value="NEDD4-bd_p2"/>
</dbReference>
<dbReference type="AlphaFoldDB" id="A0A5C5Y957"/>
<organism evidence="1 2">
    <name type="scientific">Crateriforma conspicua</name>
    <dbReference type="NCBI Taxonomy" id="2527996"/>
    <lineage>
        <taxon>Bacteria</taxon>
        <taxon>Pseudomonadati</taxon>
        <taxon>Planctomycetota</taxon>
        <taxon>Planctomycetia</taxon>
        <taxon>Planctomycetales</taxon>
        <taxon>Planctomycetaceae</taxon>
        <taxon>Crateriforma</taxon>
    </lineage>
</organism>
<dbReference type="PANTHER" id="PTHR13308:SF40">
    <property type="entry name" value="NEDD4-BINDING PROTEIN 2-LIKE 1"/>
    <property type="match status" value="1"/>
</dbReference>
<reference evidence="1 2" key="1">
    <citation type="submission" date="2019-02" db="EMBL/GenBank/DDBJ databases">
        <title>Deep-cultivation of Planctomycetes and their phenomic and genomic characterization uncovers novel biology.</title>
        <authorList>
            <person name="Wiegand S."/>
            <person name="Jogler M."/>
            <person name="Boedeker C."/>
            <person name="Pinto D."/>
            <person name="Vollmers J."/>
            <person name="Rivas-Marin E."/>
            <person name="Kohn T."/>
            <person name="Peeters S.H."/>
            <person name="Heuer A."/>
            <person name="Rast P."/>
            <person name="Oberbeckmann S."/>
            <person name="Bunk B."/>
            <person name="Jeske O."/>
            <person name="Meyerdierks A."/>
            <person name="Storesund J.E."/>
            <person name="Kallscheuer N."/>
            <person name="Luecker S."/>
            <person name="Lage O.M."/>
            <person name="Pohl T."/>
            <person name="Merkel B.J."/>
            <person name="Hornburger P."/>
            <person name="Mueller R.-W."/>
            <person name="Bruemmer F."/>
            <person name="Labrenz M."/>
            <person name="Spormann A.M."/>
            <person name="Op Den Camp H."/>
            <person name="Overmann J."/>
            <person name="Amann R."/>
            <person name="Jetten M.S.M."/>
            <person name="Mascher T."/>
            <person name="Medema M.H."/>
            <person name="Devos D.P."/>
            <person name="Kaster A.-K."/>
            <person name="Ovreas L."/>
            <person name="Rohde M."/>
            <person name="Galperin M.Y."/>
            <person name="Jogler C."/>
        </authorList>
    </citation>
    <scope>NUCLEOTIDE SEQUENCE [LARGE SCALE GENOMIC DNA]</scope>
    <source>
        <strain evidence="1 2">Pan14r</strain>
    </source>
</reference>
<accession>A0A5C5Y957</accession>
<dbReference type="RefSeq" id="WP_146439778.1">
    <property type="nucleotide sequence ID" value="NZ_SJPL01000001.1"/>
</dbReference>
<name>A0A5C5Y957_9PLAN</name>
<dbReference type="Pfam" id="PF13671">
    <property type="entry name" value="AAA_33"/>
    <property type="match status" value="1"/>
</dbReference>
<dbReference type="OrthoDB" id="6182772at2"/>
<evidence type="ECO:0000313" key="1">
    <source>
        <dbReference type="EMBL" id="TWT71449.1"/>
    </source>
</evidence>
<dbReference type="InterPro" id="IPR027417">
    <property type="entry name" value="P-loop_NTPase"/>
</dbReference>
<dbReference type="EMBL" id="SJPL01000001">
    <property type="protein sequence ID" value="TWT71449.1"/>
    <property type="molecule type" value="Genomic_DNA"/>
</dbReference>
<dbReference type="Gene3D" id="3.40.50.300">
    <property type="entry name" value="P-loop containing nucleotide triphosphate hydrolases"/>
    <property type="match status" value="1"/>
</dbReference>
<proteinExistence type="predicted"/>
<dbReference type="Proteomes" id="UP000317238">
    <property type="component" value="Unassembled WGS sequence"/>
</dbReference>